<dbReference type="Pfam" id="PF06719">
    <property type="entry name" value="AraC_N"/>
    <property type="match status" value="1"/>
</dbReference>
<evidence type="ECO:0000313" key="6">
    <source>
        <dbReference type="Proteomes" id="UP000191905"/>
    </source>
</evidence>
<dbReference type="SUPFAM" id="SSF51215">
    <property type="entry name" value="Regulatory protein AraC"/>
    <property type="match status" value="1"/>
</dbReference>
<name>A0A1V8RUN9_9HYPH</name>
<accession>A0A1V8RUN9</accession>
<reference evidence="5 6" key="1">
    <citation type="journal article" date="2016" name="Int. J. Syst. Evol. Microbiol.">
        <title>Pseudaminobacter manganicus sp. nov., isolated from sludge of a manganese mine.</title>
        <authorList>
            <person name="Li J."/>
            <person name="Huang J."/>
            <person name="Liao S."/>
            <person name="Wang G."/>
        </authorList>
    </citation>
    <scope>NUCLEOTIDE SEQUENCE [LARGE SCALE GENOMIC DNA]</scope>
    <source>
        <strain evidence="5 6">JH-7</strain>
    </source>
</reference>
<dbReference type="PANTHER" id="PTHR47894">
    <property type="entry name" value="HTH-TYPE TRANSCRIPTIONAL REGULATOR GADX"/>
    <property type="match status" value="1"/>
</dbReference>
<dbReference type="STRING" id="1873176.BFN67_12120"/>
<sequence length="296" mass="31657">MDALSVSSSDNLARRLLAALRPIASAPERPVRQPGFAPRGRQLFSYCCFSTERLTRIANAKPLIGIVLSGNKEFWLGGAGQRLSAGDVFVFPAGPKFDVVNIPAADSGLYETLIVEVDHVPEAVQRLKSPPRQQEPGLDMRVPLNAELVEALVHAAALLAASDHANALAKHRLAEVLLLLRKVPAASCIFETTLAARIGWLVLGDPARRWTATSIGRALGMAASTLRRKLKGEGTSLRVVLAQTRMRLAHDILARGEGNVTDAAAMAGYASRSHFGRRFRSLYGASPSAVRAGAGN</sequence>
<dbReference type="PROSITE" id="PS01124">
    <property type="entry name" value="HTH_ARAC_FAMILY_2"/>
    <property type="match status" value="1"/>
</dbReference>
<dbReference type="InterPro" id="IPR037923">
    <property type="entry name" value="HTH-like"/>
</dbReference>
<dbReference type="Gene3D" id="1.10.10.60">
    <property type="entry name" value="Homeodomain-like"/>
    <property type="match status" value="1"/>
</dbReference>
<protein>
    <recommendedName>
        <fullName evidence="4">HTH araC/xylS-type domain-containing protein</fullName>
    </recommendedName>
</protein>
<proteinExistence type="predicted"/>
<keyword evidence="6" id="KW-1185">Reference proteome</keyword>
<evidence type="ECO:0000259" key="4">
    <source>
        <dbReference type="PROSITE" id="PS01124"/>
    </source>
</evidence>
<dbReference type="InterPro" id="IPR009057">
    <property type="entry name" value="Homeodomain-like_sf"/>
</dbReference>
<dbReference type="InterPro" id="IPR018060">
    <property type="entry name" value="HTH_AraC"/>
</dbReference>
<dbReference type="PROSITE" id="PS00041">
    <property type="entry name" value="HTH_ARAC_FAMILY_1"/>
    <property type="match status" value="1"/>
</dbReference>
<dbReference type="InterPro" id="IPR020449">
    <property type="entry name" value="Tscrpt_reg_AraC-type_HTH"/>
</dbReference>
<dbReference type="InterPro" id="IPR018062">
    <property type="entry name" value="HTH_AraC-typ_CS"/>
</dbReference>
<dbReference type="EMBL" id="MDET01000004">
    <property type="protein sequence ID" value="OQM76926.1"/>
    <property type="molecule type" value="Genomic_DNA"/>
</dbReference>
<dbReference type="SUPFAM" id="SSF46689">
    <property type="entry name" value="Homeodomain-like"/>
    <property type="match status" value="1"/>
</dbReference>
<comment type="caution">
    <text evidence="5">The sequence shown here is derived from an EMBL/GenBank/DDBJ whole genome shotgun (WGS) entry which is preliminary data.</text>
</comment>
<dbReference type="AlphaFoldDB" id="A0A1V8RUN9"/>
<dbReference type="Proteomes" id="UP000191905">
    <property type="component" value="Unassembled WGS sequence"/>
</dbReference>
<keyword evidence="1" id="KW-0805">Transcription regulation</keyword>
<organism evidence="5 6">
    <name type="scientific">Manganibacter manganicus</name>
    <dbReference type="NCBI Taxonomy" id="1873176"/>
    <lineage>
        <taxon>Bacteria</taxon>
        <taxon>Pseudomonadati</taxon>
        <taxon>Pseudomonadota</taxon>
        <taxon>Alphaproteobacteria</taxon>
        <taxon>Hyphomicrobiales</taxon>
        <taxon>Phyllobacteriaceae</taxon>
        <taxon>Manganibacter</taxon>
    </lineage>
</organism>
<dbReference type="Pfam" id="PF12833">
    <property type="entry name" value="HTH_18"/>
    <property type="match status" value="1"/>
</dbReference>
<evidence type="ECO:0000256" key="1">
    <source>
        <dbReference type="ARBA" id="ARBA00023015"/>
    </source>
</evidence>
<feature type="domain" description="HTH araC/xylS-type" evidence="4">
    <location>
        <begin position="196"/>
        <end position="293"/>
    </location>
</feature>
<dbReference type="InterPro" id="IPR009594">
    <property type="entry name" value="Tscrpt_reg_HTH_AraC_N"/>
</dbReference>
<dbReference type="SMART" id="SM00342">
    <property type="entry name" value="HTH_ARAC"/>
    <property type="match status" value="1"/>
</dbReference>
<dbReference type="GO" id="GO:0005829">
    <property type="term" value="C:cytosol"/>
    <property type="evidence" value="ECO:0007669"/>
    <property type="project" value="TreeGrafter"/>
</dbReference>
<dbReference type="GO" id="GO:0003700">
    <property type="term" value="F:DNA-binding transcription factor activity"/>
    <property type="evidence" value="ECO:0007669"/>
    <property type="project" value="InterPro"/>
</dbReference>
<dbReference type="GO" id="GO:0000976">
    <property type="term" value="F:transcription cis-regulatory region binding"/>
    <property type="evidence" value="ECO:0007669"/>
    <property type="project" value="TreeGrafter"/>
</dbReference>
<gene>
    <name evidence="5" type="ORF">BFN67_12120</name>
</gene>
<dbReference type="PANTHER" id="PTHR47894:SF4">
    <property type="entry name" value="HTH-TYPE TRANSCRIPTIONAL REGULATOR GADX"/>
    <property type="match status" value="1"/>
</dbReference>
<evidence type="ECO:0000256" key="2">
    <source>
        <dbReference type="ARBA" id="ARBA00023125"/>
    </source>
</evidence>
<evidence type="ECO:0000313" key="5">
    <source>
        <dbReference type="EMBL" id="OQM76926.1"/>
    </source>
</evidence>
<dbReference type="PRINTS" id="PR00032">
    <property type="entry name" value="HTHARAC"/>
</dbReference>
<keyword evidence="3" id="KW-0804">Transcription</keyword>
<evidence type="ECO:0000256" key="3">
    <source>
        <dbReference type="ARBA" id="ARBA00023163"/>
    </source>
</evidence>
<keyword evidence="2" id="KW-0238">DNA-binding</keyword>